<dbReference type="InterPro" id="IPR052186">
    <property type="entry name" value="Hydantoin_racemase-like"/>
</dbReference>
<feature type="region of interest" description="Disordered" evidence="2">
    <location>
        <begin position="230"/>
        <end position="251"/>
    </location>
</feature>
<feature type="region of interest" description="Disordered" evidence="2">
    <location>
        <begin position="287"/>
        <end position="311"/>
    </location>
</feature>
<comment type="similarity">
    <text evidence="1">Belongs to the HyuE racemase family.</text>
</comment>
<dbReference type="GO" id="GO:0047661">
    <property type="term" value="F:amino-acid racemase activity"/>
    <property type="evidence" value="ECO:0007669"/>
    <property type="project" value="InterPro"/>
</dbReference>
<feature type="compositionally biased region" description="Acidic residues" evidence="2">
    <location>
        <begin position="232"/>
        <end position="251"/>
    </location>
</feature>
<protein>
    <recommendedName>
        <fullName evidence="5">DCG1 protein</fullName>
    </recommendedName>
</protein>
<proteinExistence type="inferred from homology"/>
<gene>
    <name evidence="3" type="ORF">PAC_20085</name>
</gene>
<dbReference type="STRING" id="576137.A0A1L7XYU1"/>
<accession>A0A1L7XYU1</accession>
<evidence type="ECO:0000256" key="2">
    <source>
        <dbReference type="SAM" id="MobiDB-lite"/>
    </source>
</evidence>
<evidence type="ECO:0000313" key="3">
    <source>
        <dbReference type="EMBL" id="CZR70184.1"/>
    </source>
</evidence>
<dbReference type="InterPro" id="IPR053714">
    <property type="entry name" value="Iso_Racemase_Enz_sf"/>
</dbReference>
<evidence type="ECO:0000313" key="4">
    <source>
        <dbReference type="Proteomes" id="UP000184330"/>
    </source>
</evidence>
<dbReference type="EMBL" id="FJOG01000104">
    <property type="protein sequence ID" value="CZR70184.1"/>
    <property type="molecule type" value="Genomic_DNA"/>
</dbReference>
<evidence type="ECO:0000256" key="1">
    <source>
        <dbReference type="ARBA" id="ARBA00038414"/>
    </source>
</evidence>
<dbReference type="AlphaFoldDB" id="A0A1L7XYU1"/>
<dbReference type="Pfam" id="PF01177">
    <property type="entry name" value="Asp_Glu_race"/>
    <property type="match status" value="1"/>
</dbReference>
<dbReference type="Gene3D" id="3.40.50.12500">
    <property type="match status" value="2"/>
</dbReference>
<organism evidence="3 4">
    <name type="scientific">Phialocephala subalpina</name>
    <dbReference type="NCBI Taxonomy" id="576137"/>
    <lineage>
        <taxon>Eukaryota</taxon>
        <taxon>Fungi</taxon>
        <taxon>Dikarya</taxon>
        <taxon>Ascomycota</taxon>
        <taxon>Pezizomycotina</taxon>
        <taxon>Leotiomycetes</taxon>
        <taxon>Helotiales</taxon>
        <taxon>Mollisiaceae</taxon>
        <taxon>Phialocephala</taxon>
        <taxon>Phialocephala fortinii species complex</taxon>
    </lineage>
</organism>
<dbReference type="PANTHER" id="PTHR28047">
    <property type="entry name" value="PROTEIN DCG1"/>
    <property type="match status" value="1"/>
</dbReference>
<sequence length="422" mass="45637">MASQHRILVINPNSSHEITENLRPLITQFPTKMEIHTYTAPSAAPKSINNEKDAEVSAKIVLAHILLLRDANKYDGYLVACYSLHPLVDMLRESLPANIFVLGIFEASISTALALTPIRNPWMTPKVVTKSKFGIVSTGSAWEKILGDSLLVMLGHGITRQQQRKITNIPKAVAKILEEVTSNPTGRFKKVETTGLNADELHEAPREVVVQRMKEATKRLVRINNVTSTDVNETDTEGTDDNGNDATEVDESVPKATAANVVADANGNDATEVNENAPKSTWAKIVAGDDASGKENVGTSRPTSPKGLSGRAKNVAIPQPAVPVQNLPIRTENAAIPQLAGAPKSPVAIRPKIDKNDFVPTDIKVICLGCAGMSGLEEIVREALVEELGEKQAKDIYILDPVRVGIGMLEHMIRSVEPSARL</sequence>
<name>A0A1L7XYU1_9HELO</name>
<dbReference type="OrthoDB" id="412018at2759"/>
<keyword evidence="4" id="KW-1185">Reference proteome</keyword>
<dbReference type="PANTHER" id="PTHR28047:SF5">
    <property type="entry name" value="PROTEIN DCG1"/>
    <property type="match status" value="1"/>
</dbReference>
<evidence type="ECO:0008006" key="5">
    <source>
        <dbReference type="Google" id="ProtNLM"/>
    </source>
</evidence>
<reference evidence="3 4" key="1">
    <citation type="submission" date="2016-03" db="EMBL/GenBank/DDBJ databases">
        <authorList>
            <person name="Ploux O."/>
        </authorList>
    </citation>
    <scope>NUCLEOTIDE SEQUENCE [LARGE SCALE GENOMIC DNA]</scope>
    <source>
        <strain evidence="3 4">UAMH 11012</strain>
    </source>
</reference>
<dbReference type="InterPro" id="IPR015942">
    <property type="entry name" value="Asp/Glu/hydantoin_racemase"/>
</dbReference>
<dbReference type="Proteomes" id="UP000184330">
    <property type="component" value="Unassembled WGS sequence"/>
</dbReference>